<feature type="domain" description="HotDog ACOT-type" evidence="2">
    <location>
        <begin position="1"/>
        <end position="47"/>
    </location>
</feature>
<feature type="non-terminal residue" evidence="3">
    <location>
        <position position="1"/>
    </location>
</feature>
<dbReference type="SUPFAM" id="SSF54637">
    <property type="entry name" value="Thioesterase/thiol ester dehydrase-isomerase"/>
    <property type="match status" value="1"/>
</dbReference>
<dbReference type="AlphaFoldDB" id="A0A2M6WNC3"/>
<evidence type="ECO:0000259" key="2">
    <source>
        <dbReference type="PROSITE" id="PS51770"/>
    </source>
</evidence>
<evidence type="ECO:0000256" key="1">
    <source>
        <dbReference type="PROSITE-ProRule" id="PRU01106"/>
    </source>
</evidence>
<protein>
    <submittedName>
        <fullName evidence="3">Acyl-CoA thioesterase</fullName>
    </submittedName>
</protein>
<evidence type="ECO:0000313" key="3">
    <source>
        <dbReference type="EMBL" id="PIT94273.1"/>
    </source>
</evidence>
<dbReference type="PROSITE" id="PS51770">
    <property type="entry name" value="HOTDOG_ACOT"/>
    <property type="match status" value="1"/>
</dbReference>
<dbReference type="Proteomes" id="UP000228900">
    <property type="component" value="Unassembled WGS sequence"/>
</dbReference>
<proteinExistence type="predicted"/>
<organism evidence="3 4">
    <name type="scientific">Candidatus Falkowbacteria bacterium CG10_big_fil_rev_8_21_14_0_10_39_9</name>
    <dbReference type="NCBI Taxonomy" id="1974566"/>
    <lineage>
        <taxon>Bacteria</taxon>
        <taxon>Candidatus Falkowiibacteriota</taxon>
    </lineage>
</organism>
<dbReference type="InterPro" id="IPR006683">
    <property type="entry name" value="Thioestr_dom"/>
</dbReference>
<comment type="caution">
    <text evidence="3">The sequence shown here is derived from an EMBL/GenBank/DDBJ whole genome shotgun (WGS) entry which is preliminary data.</text>
</comment>
<dbReference type="GO" id="GO:0016787">
    <property type="term" value="F:hydrolase activity"/>
    <property type="evidence" value="ECO:0007669"/>
    <property type="project" value="UniProtKB-KW"/>
</dbReference>
<feature type="non-terminal residue" evidence="3">
    <location>
        <position position="47"/>
    </location>
</feature>
<dbReference type="InterPro" id="IPR029069">
    <property type="entry name" value="HotDog_dom_sf"/>
</dbReference>
<evidence type="ECO:0000313" key="4">
    <source>
        <dbReference type="Proteomes" id="UP000228900"/>
    </source>
</evidence>
<gene>
    <name evidence="3" type="ORF">COT98_04510</name>
</gene>
<dbReference type="Gene3D" id="3.10.129.10">
    <property type="entry name" value="Hotdog Thioesterase"/>
    <property type="match status" value="1"/>
</dbReference>
<dbReference type="Pfam" id="PF03061">
    <property type="entry name" value="4HBT"/>
    <property type="match status" value="1"/>
</dbReference>
<dbReference type="InterPro" id="IPR033120">
    <property type="entry name" value="HOTDOG_ACOT"/>
</dbReference>
<accession>A0A2M6WNC3</accession>
<reference evidence="4" key="1">
    <citation type="submission" date="2017-09" db="EMBL/GenBank/DDBJ databases">
        <title>Depth-based differentiation of microbial function through sediment-hosted aquifers and enrichment of novel symbionts in the deep terrestrial subsurface.</title>
        <authorList>
            <person name="Probst A.J."/>
            <person name="Ladd B."/>
            <person name="Jarett J.K."/>
            <person name="Geller-Mcgrath D.E."/>
            <person name="Sieber C.M.K."/>
            <person name="Emerson J.B."/>
            <person name="Anantharaman K."/>
            <person name="Thomas B.C."/>
            <person name="Malmstrom R."/>
            <person name="Stieglmeier M."/>
            <person name="Klingl A."/>
            <person name="Woyke T."/>
            <person name="Ryan C.M."/>
            <person name="Banfield J.F."/>
        </authorList>
    </citation>
    <scope>NUCLEOTIDE SEQUENCE [LARGE SCALE GENOMIC DNA]</scope>
</reference>
<dbReference type="EMBL" id="PFAQ01000062">
    <property type="protein sequence ID" value="PIT94273.1"/>
    <property type="molecule type" value="Genomic_DNA"/>
</dbReference>
<keyword evidence="1" id="KW-0378">Hydrolase</keyword>
<name>A0A2M6WNC3_9BACT</name>
<sequence length="47" mass="5060">GKVCVTASFDAVDFKAPAIQGDILIFKVAVNRAWKTSMEIGAKVYAE</sequence>